<feature type="transmembrane region" description="Helical" evidence="11">
    <location>
        <begin position="7"/>
        <end position="26"/>
    </location>
</feature>
<dbReference type="GeneID" id="36585596"/>
<keyword evidence="8 11" id="KW-0472">Membrane</keyword>
<keyword evidence="7 11" id="KW-1133">Transmembrane helix</keyword>
<comment type="subcellular location">
    <subcellularLocation>
        <location evidence="1">Cell membrane</location>
        <topology evidence="1">Multi-pass membrane protein</topology>
    </subcellularLocation>
</comment>
<evidence type="ECO:0000256" key="2">
    <source>
        <dbReference type="ARBA" id="ARBA00012543"/>
    </source>
</evidence>
<dbReference type="GO" id="GO:0016020">
    <property type="term" value="C:membrane"/>
    <property type="evidence" value="ECO:0007669"/>
    <property type="project" value="UniProtKB-SubCell"/>
</dbReference>
<proteinExistence type="predicted"/>
<evidence type="ECO:0000256" key="8">
    <source>
        <dbReference type="ARBA" id="ARBA00023136"/>
    </source>
</evidence>
<keyword evidence="5 12" id="KW-0808">Transferase</keyword>
<dbReference type="PANTHER" id="PTHR22914:SF13">
    <property type="entry name" value="CHITIN SYNTHASE"/>
    <property type="match status" value="1"/>
</dbReference>
<dbReference type="Pfam" id="PF03142">
    <property type="entry name" value="Chitin_synth_2"/>
    <property type="match status" value="2"/>
</dbReference>
<evidence type="ECO:0000256" key="6">
    <source>
        <dbReference type="ARBA" id="ARBA00022692"/>
    </source>
</evidence>
<reference evidence="12 13" key="1">
    <citation type="submission" date="2016-04" db="EMBL/GenBank/DDBJ databases">
        <title>A degradative enzymes factory behind the ericoid mycorrhizal symbiosis.</title>
        <authorList>
            <consortium name="DOE Joint Genome Institute"/>
            <person name="Martino E."/>
            <person name="Morin E."/>
            <person name="Grelet G."/>
            <person name="Kuo A."/>
            <person name="Kohler A."/>
            <person name="Daghino S."/>
            <person name="Barry K."/>
            <person name="Choi C."/>
            <person name="Cichocki N."/>
            <person name="Clum A."/>
            <person name="Copeland A."/>
            <person name="Hainaut M."/>
            <person name="Haridas S."/>
            <person name="Labutti K."/>
            <person name="Lindquist E."/>
            <person name="Lipzen A."/>
            <person name="Khouja H.-R."/>
            <person name="Murat C."/>
            <person name="Ohm R."/>
            <person name="Olson A."/>
            <person name="Spatafora J."/>
            <person name="Veneault-Fourrey C."/>
            <person name="Henrissat B."/>
            <person name="Grigoriev I."/>
            <person name="Martin F."/>
            <person name="Perotto S."/>
        </authorList>
    </citation>
    <scope>NUCLEOTIDE SEQUENCE [LARGE SCALE GENOMIC DNA]</scope>
    <source>
        <strain evidence="12 13">E</strain>
    </source>
</reference>
<dbReference type="GO" id="GO:0071944">
    <property type="term" value="C:cell periphery"/>
    <property type="evidence" value="ECO:0007669"/>
    <property type="project" value="TreeGrafter"/>
</dbReference>
<name>A0A2J6SIR1_9HELO</name>
<evidence type="ECO:0000256" key="1">
    <source>
        <dbReference type="ARBA" id="ARBA00004651"/>
    </source>
</evidence>
<dbReference type="RefSeq" id="XP_024727566.1">
    <property type="nucleotide sequence ID" value="XM_024877519.1"/>
</dbReference>
<dbReference type="STRING" id="1095630.A0A2J6SIR1"/>
<protein>
    <recommendedName>
        <fullName evidence="2">chitin synthase</fullName>
        <ecNumber evidence="2">2.4.1.16</ecNumber>
    </recommendedName>
</protein>
<feature type="transmembrane region" description="Helical" evidence="11">
    <location>
        <begin position="32"/>
        <end position="54"/>
    </location>
</feature>
<feature type="transmembrane region" description="Helical" evidence="11">
    <location>
        <begin position="412"/>
        <end position="437"/>
    </location>
</feature>
<evidence type="ECO:0000256" key="10">
    <source>
        <dbReference type="SAM" id="MobiDB-lite"/>
    </source>
</evidence>
<dbReference type="SUPFAM" id="SSF53448">
    <property type="entry name" value="Nucleotide-diphospho-sugar transferases"/>
    <property type="match status" value="1"/>
</dbReference>
<sequence>MKLAKYAMTLFLVTFNFIFIFSTWWWQKFYYLFLPFISLPLALNCAMVASIIFFTTKHKVRPERTIIPESPESLVLLMPCYNETMEECTKSLDSLVEQVNIDQHKKAIMVICDGRVRGPGMAKTTAQYLLDDILIRPTARHFIRKAYLAWDNQYMDIEVSKGTYKGVPFFCIVKQQNQGKRDSLIVIRSFLYNFNKREQHPQVIFSPEFFSQMASFLVIDASISNVVHLIGMDADTIFDPTCISELLKESRYPHTVGVCGYVAVDFKSSNWSAWSLYQSTEYTISQGLRRLHQSIATHKVSCLPGCCQLLRICSTTCGDEILLQKFGYCPGPLDSMLKHIRATASEDRNHVCLMLTTSPKAQTRQALRARAYTDVPHSWSIFLSQRRRWTLGATSNDLLLTFARGTNWWERILAFSNVLTWCLNVFVLASLACMIRAFMTVPWFIIVAFASVMIIPLIYYIGIAIWLPRNAVERTQYLIGLAIFTICGPFINISVLLYAVYNMDSFGWGKTRQVVAEETDNDSDTGIGSPSSLGSRHLPDDEESQVVSGKLTRDMPFTASLGISGLSGSNSCREGGA</sequence>
<dbReference type="Proteomes" id="UP000235371">
    <property type="component" value="Unassembled WGS sequence"/>
</dbReference>
<evidence type="ECO:0000313" key="13">
    <source>
        <dbReference type="Proteomes" id="UP000235371"/>
    </source>
</evidence>
<feature type="transmembrane region" description="Helical" evidence="11">
    <location>
        <begin position="443"/>
        <end position="467"/>
    </location>
</feature>
<evidence type="ECO:0000256" key="7">
    <source>
        <dbReference type="ARBA" id="ARBA00022989"/>
    </source>
</evidence>
<evidence type="ECO:0000256" key="4">
    <source>
        <dbReference type="ARBA" id="ARBA00022676"/>
    </source>
</evidence>
<evidence type="ECO:0000256" key="11">
    <source>
        <dbReference type="SAM" id="Phobius"/>
    </source>
</evidence>
<dbReference type="GO" id="GO:0006031">
    <property type="term" value="P:chitin biosynthetic process"/>
    <property type="evidence" value="ECO:0007669"/>
    <property type="project" value="TreeGrafter"/>
</dbReference>
<keyword evidence="13" id="KW-1185">Reference proteome</keyword>
<feature type="compositionally biased region" description="Polar residues" evidence="10">
    <location>
        <begin position="524"/>
        <end position="534"/>
    </location>
</feature>
<evidence type="ECO:0000256" key="9">
    <source>
        <dbReference type="ARBA" id="ARBA00023180"/>
    </source>
</evidence>
<dbReference type="GO" id="GO:0004100">
    <property type="term" value="F:chitin synthase activity"/>
    <property type="evidence" value="ECO:0007669"/>
    <property type="project" value="UniProtKB-EC"/>
</dbReference>
<dbReference type="GO" id="GO:0030428">
    <property type="term" value="C:cell septum"/>
    <property type="evidence" value="ECO:0007669"/>
    <property type="project" value="TreeGrafter"/>
</dbReference>
<dbReference type="InterPro" id="IPR004835">
    <property type="entry name" value="Chitin_synth"/>
</dbReference>
<dbReference type="PANTHER" id="PTHR22914">
    <property type="entry name" value="CHITIN SYNTHASE"/>
    <property type="match status" value="1"/>
</dbReference>
<keyword evidence="3" id="KW-1003">Cell membrane</keyword>
<gene>
    <name evidence="12" type="ORF">K444DRAFT_576321</name>
</gene>
<feature type="transmembrane region" description="Helical" evidence="11">
    <location>
        <begin position="479"/>
        <end position="501"/>
    </location>
</feature>
<dbReference type="OrthoDB" id="370884at2759"/>
<organism evidence="12 13">
    <name type="scientific">Hyaloscypha bicolor E</name>
    <dbReference type="NCBI Taxonomy" id="1095630"/>
    <lineage>
        <taxon>Eukaryota</taxon>
        <taxon>Fungi</taxon>
        <taxon>Dikarya</taxon>
        <taxon>Ascomycota</taxon>
        <taxon>Pezizomycotina</taxon>
        <taxon>Leotiomycetes</taxon>
        <taxon>Helotiales</taxon>
        <taxon>Hyaloscyphaceae</taxon>
        <taxon>Hyaloscypha</taxon>
        <taxon>Hyaloscypha bicolor</taxon>
    </lineage>
</organism>
<feature type="region of interest" description="Disordered" evidence="10">
    <location>
        <begin position="518"/>
        <end position="553"/>
    </location>
</feature>
<evidence type="ECO:0000256" key="5">
    <source>
        <dbReference type="ARBA" id="ARBA00022679"/>
    </source>
</evidence>
<dbReference type="EMBL" id="KZ613913">
    <property type="protein sequence ID" value="PMD50662.1"/>
    <property type="molecule type" value="Genomic_DNA"/>
</dbReference>
<evidence type="ECO:0000256" key="3">
    <source>
        <dbReference type="ARBA" id="ARBA00022475"/>
    </source>
</evidence>
<dbReference type="EC" id="2.4.1.16" evidence="2"/>
<keyword evidence="4" id="KW-0328">Glycosyltransferase</keyword>
<keyword evidence="9" id="KW-0325">Glycoprotein</keyword>
<dbReference type="InParanoid" id="A0A2J6SIR1"/>
<accession>A0A2J6SIR1</accession>
<dbReference type="AlphaFoldDB" id="A0A2J6SIR1"/>
<dbReference type="InterPro" id="IPR029044">
    <property type="entry name" value="Nucleotide-diphossugar_trans"/>
</dbReference>
<evidence type="ECO:0000313" key="12">
    <source>
        <dbReference type="EMBL" id="PMD50662.1"/>
    </source>
</evidence>
<keyword evidence="6 11" id="KW-0812">Transmembrane</keyword>